<evidence type="ECO:0000313" key="2">
    <source>
        <dbReference type="Proteomes" id="UP000656813"/>
    </source>
</evidence>
<proteinExistence type="predicted"/>
<gene>
    <name evidence="1" type="ORF">GCM10007096_24390</name>
</gene>
<organism evidence="1 2">
    <name type="scientific">Pullulanibacillus pueri</name>
    <dbReference type="NCBI Taxonomy" id="1437324"/>
    <lineage>
        <taxon>Bacteria</taxon>
        <taxon>Bacillati</taxon>
        <taxon>Bacillota</taxon>
        <taxon>Bacilli</taxon>
        <taxon>Bacillales</taxon>
        <taxon>Sporolactobacillaceae</taxon>
        <taxon>Pullulanibacillus</taxon>
    </lineage>
</organism>
<dbReference type="AlphaFoldDB" id="A0A8J2ZWG5"/>
<dbReference type="EMBL" id="BMFV01000018">
    <property type="protein sequence ID" value="GGH83472.1"/>
    <property type="molecule type" value="Genomic_DNA"/>
</dbReference>
<dbReference type="InterPro" id="IPR011067">
    <property type="entry name" value="Plasmid_toxin/cell-grow_inhib"/>
</dbReference>
<evidence type="ECO:0000313" key="1">
    <source>
        <dbReference type="EMBL" id="GGH83472.1"/>
    </source>
</evidence>
<accession>A0A8J2ZWG5</accession>
<protein>
    <recommendedName>
        <fullName evidence="3">Type II toxin-antitoxin system PemK/MazF family toxin</fullName>
    </recommendedName>
</protein>
<dbReference type="Proteomes" id="UP000656813">
    <property type="component" value="Unassembled WGS sequence"/>
</dbReference>
<comment type="caution">
    <text evidence="1">The sequence shown here is derived from an EMBL/GenBank/DDBJ whole genome shotgun (WGS) entry which is preliminary data.</text>
</comment>
<dbReference type="Gene3D" id="2.30.30.110">
    <property type="match status" value="1"/>
</dbReference>
<sequence length="138" mass="16073">MLNQSYNSRKQLIDERQFVFGSVWKVDDRHISLPTADRTDSRKKHEDRWVVVVSNSSENHHPLCPVVSVAPLSHRTDLKRNFDLELFNKRDSVAVDCLLQLKLMQPILKVDLFECQNEISIDAKVELQVLLQEFFGLI</sequence>
<dbReference type="SUPFAM" id="SSF50118">
    <property type="entry name" value="Cell growth inhibitor/plasmid maintenance toxic component"/>
    <property type="match status" value="1"/>
</dbReference>
<reference evidence="1" key="2">
    <citation type="submission" date="2020-09" db="EMBL/GenBank/DDBJ databases">
        <authorList>
            <person name="Sun Q."/>
            <person name="Zhou Y."/>
        </authorList>
    </citation>
    <scope>NUCLEOTIDE SEQUENCE</scope>
    <source>
        <strain evidence="1">CGMCC 1.12777</strain>
    </source>
</reference>
<name>A0A8J2ZWG5_9BACL</name>
<evidence type="ECO:0008006" key="3">
    <source>
        <dbReference type="Google" id="ProtNLM"/>
    </source>
</evidence>
<reference evidence="1" key="1">
    <citation type="journal article" date="2014" name="Int. J. Syst. Evol. Microbiol.">
        <title>Complete genome sequence of Corynebacterium casei LMG S-19264T (=DSM 44701T), isolated from a smear-ripened cheese.</title>
        <authorList>
            <consortium name="US DOE Joint Genome Institute (JGI-PGF)"/>
            <person name="Walter F."/>
            <person name="Albersmeier A."/>
            <person name="Kalinowski J."/>
            <person name="Ruckert C."/>
        </authorList>
    </citation>
    <scope>NUCLEOTIDE SEQUENCE</scope>
    <source>
        <strain evidence="1">CGMCC 1.12777</strain>
    </source>
</reference>
<keyword evidence="2" id="KW-1185">Reference proteome</keyword>
<dbReference type="RefSeq" id="WP_229745574.1">
    <property type="nucleotide sequence ID" value="NZ_BMFV01000018.1"/>
</dbReference>